<dbReference type="NCBIfam" id="TIGR01646">
    <property type="entry name" value="vgr_GE"/>
    <property type="match status" value="1"/>
</dbReference>
<sequence length="575" mass="62511">MPAPSGPQTFSITINGQALSDAVGILEIVVTNVVNAIPKARVVVMDGSAAAQNFELSNGSDFIPGAEITIAAGYNGENETLFSGLIISQTIKANEEGSQMEIECRDKAIKLTAGRKNKIWEDTTDNDAITDLAGQCNISADIDGLDLQHKQLVQFNCSNWDFIVTRAELNSALVITEEGKLKIGQPDASQQSTATYTYGTDIYDFEAQMDARTQYPQVITKNWSYTNQEVKEGTSTAKSLPQQGNISGDDLAGVLGWEDNSLYHSGNVAEQESAEWASAQLFRSRLNRVIGNFRVQGDNKLKPGIIVELQGMGERFSGKCLITGVVHSYSGEAAWYSHVQFGLDKTLHSYNFDDIVEKQATGIIPPVNGLQIGIVTQLENDPDGENRIRVRLPTVEKDSDGIWARLASVDAGKDHGWVWNPEKDDEVIVGFINDDPRDAVIIGRLYSSTFPPHLEAKDDNYLKGLSTRSKLQVLFDDEKKIIKIETPGGNVITMDEDQKQIAIQDMNGNKIEMGQDGITIESIKDLTLKASGDIKVDGTNITATANAQLKLSGSAGTEVSSSAITKVKGSMVQIN</sequence>
<dbReference type="AlphaFoldDB" id="A0A0C1DDP8"/>
<proteinExistence type="predicted"/>
<evidence type="ECO:0000313" key="2">
    <source>
        <dbReference type="EMBL" id="KIA95771.1"/>
    </source>
</evidence>
<accession>A0A0C1DDP8</accession>
<dbReference type="OrthoDB" id="1907165at2"/>
<evidence type="ECO:0000313" key="3">
    <source>
        <dbReference type="Proteomes" id="UP000031246"/>
    </source>
</evidence>
<dbReference type="Pfam" id="PF05954">
    <property type="entry name" value="Phage_GPD"/>
    <property type="match status" value="1"/>
</dbReference>
<gene>
    <name evidence="2" type="ORF">OC25_04235</name>
</gene>
<name>A0A0C1DDP8_9SPHI</name>
<evidence type="ECO:0000259" key="1">
    <source>
        <dbReference type="Pfam" id="PF04717"/>
    </source>
</evidence>
<reference evidence="2 3" key="1">
    <citation type="submission" date="2014-10" db="EMBL/GenBank/DDBJ databases">
        <title>Pedobacter Kyungheensis.</title>
        <authorList>
            <person name="Anderson B.M."/>
            <person name="Newman J.D."/>
        </authorList>
    </citation>
    <scope>NUCLEOTIDE SEQUENCE [LARGE SCALE GENOMIC DNA]</scope>
    <source>
        <strain evidence="2 3">KACC 16221</strain>
    </source>
</reference>
<dbReference type="SUPFAM" id="SSF69279">
    <property type="entry name" value="Phage tail proteins"/>
    <property type="match status" value="1"/>
</dbReference>
<comment type="caution">
    <text evidence="2">The sequence shown here is derived from an EMBL/GenBank/DDBJ whole genome shotgun (WGS) entry which is preliminary data.</text>
</comment>
<dbReference type="Gene3D" id="2.40.50.230">
    <property type="entry name" value="Gp5 N-terminal domain"/>
    <property type="match status" value="1"/>
</dbReference>
<dbReference type="EMBL" id="JSYN01000004">
    <property type="protein sequence ID" value="KIA95771.1"/>
    <property type="molecule type" value="Genomic_DNA"/>
</dbReference>
<dbReference type="InterPro" id="IPR006533">
    <property type="entry name" value="T6SS_Vgr_RhsGE"/>
</dbReference>
<dbReference type="Proteomes" id="UP000031246">
    <property type="component" value="Unassembled WGS sequence"/>
</dbReference>
<dbReference type="InterPro" id="IPR006531">
    <property type="entry name" value="Gp5/Vgr_OB"/>
</dbReference>
<protein>
    <recommendedName>
        <fullName evidence="1">Gp5/Type VI secretion system Vgr protein OB-fold domain-containing protein</fullName>
    </recommendedName>
</protein>
<dbReference type="SUPFAM" id="SSF69255">
    <property type="entry name" value="gp5 N-terminal domain-like"/>
    <property type="match status" value="1"/>
</dbReference>
<keyword evidence="3" id="KW-1185">Reference proteome</keyword>
<dbReference type="InterPro" id="IPR037026">
    <property type="entry name" value="Vgr_OB-fold_dom_sf"/>
</dbReference>
<dbReference type="Pfam" id="PF04717">
    <property type="entry name" value="Phage_base_V"/>
    <property type="match status" value="1"/>
</dbReference>
<dbReference type="RefSeq" id="WP_039472139.1">
    <property type="nucleotide sequence ID" value="NZ_JSYN01000004.1"/>
</dbReference>
<feature type="domain" description="Gp5/Type VI secretion system Vgr protein OB-fold" evidence="1">
    <location>
        <begin position="371"/>
        <end position="446"/>
    </location>
</feature>
<organism evidence="2 3">
    <name type="scientific">Pedobacter kyungheensis</name>
    <dbReference type="NCBI Taxonomy" id="1069985"/>
    <lineage>
        <taxon>Bacteria</taxon>
        <taxon>Pseudomonadati</taxon>
        <taxon>Bacteroidota</taxon>
        <taxon>Sphingobacteriia</taxon>
        <taxon>Sphingobacteriales</taxon>
        <taxon>Sphingobacteriaceae</taxon>
        <taxon>Pedobacter</taxon>
    </lineage>
</organism>